<keyword evidence="3" id="KW-0805">Transcription regulation</keyword>
<evidence type="ECO:0000259" key="8">
    <source>
        <dbReference type="PROSITE" id="PS50090"/>
    </source>
</evidence>
<dbReference type="Gene3D" id="1.10.10.60">
    <property type="entry name" value="Homeodomain-like"/>
    <property type="match status" value="2"/>
</dbReference>
<dbReference type="FunFam" id="1.10.10.60:FF:000061">
    <property type="entry name" value="Trihelix transcription factor GT-2"/>
    <property type="match status" value="1"/>
</dbReference>
<evidence type="ECO:0000256" key="1">
    <source>
        <dbReference type="ARBA" id="ARBA00004123"/>
    </source>
</evidence>
<dbReference type="PROSITE" id="PS50090">
    <property type="entry name" value="MYB_LIKE"/>
    <property type="match status" value="2"/>
</dbReference>
<dbReference type="InterPro" id="IPR001005">
    <property type="entry name" value="SANT/Myb"/>
</dbReference>
<keyword evidence="10" id="KW-1185">Reference proteome</keyword>
<dbReference type="GO" id="GO:0005634">
    <property type="term" value="C:nucleus"/>
    <property type="evidence" value="ECO:0007669"/>
    <property type="project" value="UniProtKB-SubCell"/>
</dbReference>
<feature type="region of interest" description="Disordered" evidence="7">
    <location>
        <begin position="241"/>
        <end position="289"/>
    </location>
</feature>
<protein>
    <submittedName>
        <fullName evidence="9">Trihelix transcription factor GTL2-like</fullName>
    </submittedName>
</protein>
<dbReference type="Proteomes" id="UP001567538">
    <property type="component" value="Unassembled WGS sequence"/>
</dbReference>
<accession>A0ABD1I0E7</accession>
<sequence length="394" mass="44665">MFDGSEQYIAASSRASYHGNPSFSAAFDPYAAPPPLHSAADPWSNDELLALLKLRSTTEIWFPDFTWEHVSRKLGELGFKRSGVDCKDKFEEVSRHFNSSTSNNNNDKNYSDIDELYHGEDQEAHRIQEMDDQDLTARKPQDVIINPAICKRKRRGKLEKFKGFCEAVVGRMMSKQEELHRKLIDDIVARDEERIAREEAWRIRETERARAEIETRAKEQKSAAARQAVIIQFLKQFTAAPEQQPGKFDTNTNSNTNSNSSSSFCKSTPPQTPVQQNQPPPSSPAGRRWPREEVVALINLRCETGGGGEGSSKGPLWERISQGMMEMGYKRSAKRCKEKWENINKYFRKTKDSSKKRSVNSRTCPYFHQLSCLYGDGTIVAPNAAAAEAAEMNQ</sequence>
<keyword evidence="2" id="KW-0677">Repeat</keyword>
<dbReference type="Pfam" id="PF13837">
    <property type="entry name" value="Myb_DNA-bind_4"/>
    <property type="match status" value="2"/>
</dbReference>
<keyword evidence="5" id="KW-0804">Transcription</keyword>
<name>A0ABD1I0E7_SALDI</name>
<evidence type="ECO:0000313" key="9">
    <source>
        <dbReference type="EMBL" id="KAL1561887.1"/>
    </source>
</evidence>
<feature type="domain" description="Myb-like" evidence="8">
    <location>
        <begin position="288"/>
        <end position="344"/>
    </location>
</feature>
<dbReference type="SMART" id="SM00717">
    <property type="entry name" value="SANT"/>
    <property type="match status" value="2"/>
</dbReference>
<evidence type="ECO:0000256" key="2">
    <source>
        <dbReference type="ARBA" id="ARBA00022737"/>
    </source>
</evidence>
<dbReference type="InterPro" id="IPR044822">
    <property type="entry name" value="Myb_DNA-bind_4"/>
</dbReference>
<keyword evidence="6" id="KW-0539">Nucleus</keyword>
<reference evidence="9 10" key="1">
    <citation type="submission" date="2024-06" db="EMBL/GenBank/DDBJ databases">
        <title>A chromosome level genome sequence of Diviner's sage (Salvia divinorum).</title>
        <authorList>
            <person name="Ford S.A."/>
            <person name="Ro D.-K."/>
            <person name="Ness R.W."/>
            <person name="Phillips M.A."/>
        </authorList>
    </citation>
    <scope>NUCLEOTIDE SEQUENCE [LARGE SCALE GENOMIC DNA]</scope>
    <source>
        <strain evidence="9">SAF-2024a</strain>
        <tissue evidence="9">Leaf</tissue>
    </source>
</reference>
<comment type="subcellular location">
    <subcellularLocation>
        <location evidence="1">Nucleus</location>
    </subcellularLocation>
</comment>
<dbReference type="AlphaFoldDB" id="A0ABD1I0E7"/>
<proteinExistence type="predicted"/>
<dbReference type="EMBL" id="JBEAFC010000003">
    <property type="protein sequence ID" value="KAL1561887.1"/>
    <property type="molecule type" value="Genomic_DNA"/>
</dbReference>
<evidence type="ECO:0000256" key="6">
    <source>
        <dbReference type="ARBA" id="ARBA00023242"/>
    </source>
</evidence>
<evidence type="ECO:0000256" key="3">
    <source>
        <dbReference type="ARBA" id="ARBA00023015"/>
    </source>
</evidence>
<dbReference type="CDD" id="cd12203">
    <property type="entry name" value="GT1"/>
    <property type="match status" value="1"/>
</dbReference>
<evidence type="ECO:0000256" key="4">
    <source>
        <dbReference type="ARBA" id="ARBA00023125"/>
    </source>
</evidence>
<evidence type="ECO:0000256" key="5">
    <source>
        <dbReference type="ARBA" id="ARBA00023163"/>
    </source>
</evidence>
<feature type="domain" description="Myb-like" evidence="8">
    <location>
        <begin position="42"/>
        <end position="94"/>
    </location>
</feature>
<comment type="caution">
    <text evidence="9">The sequence shown here is derived from an EMBL/GenBank/DDBJ whole genome shotgun (WGS) entry which is preliminary data.</text>
</comment>
<feature type="compositionally biased region" description="Low complexity" evidence="7">
    <location>
        <begin position="250"/>
        <end position="277"/>
    </location>
</feature>
<gene>
    <name evidence="9" type="ORF">AAHA92_04533</name>
</gene>
<dbReference type="PANTHER" id="PTHR21654">
    <property type="entry name" value="FI21293P1"/>
    <property type="match status" value="1"/>
</dbReference>
<evidence type="ECO:0000313" key="10">
    <source>
        <dbReference type="Proteomes" id="UP001567538"/>
    </source>
</evidence>
<keyword evidence="4" id="KW-0238">DNA-binding</keyword>
<dbReference type="GO" id="GO:0003677">
    <property type="term" value="F:DNA binding"/>
    <property type="evidence" value="ECO:0007669"/>
    <property type="project" value="UniProtKB-KW"/>
</dbReference>
<evidence type="ECO:0000256" key="7">
    <source>
        <dbReference type="SAM" id="MobiDB-lite"/>
    </source>
</evidence>
<dbReference type="PANTHER" id="PTHR21654:SF61">
    <property type="entry name" value="TRIHELIX TRANSCRIPTION FACTOR GTL2"/>
    <property type="match status" value="1"/>
</dbReference>
<dbReference type="GO" id="GO:0006355">
    <property type="term" value="P:regulation of DNA-templated transcription"/>
    <property type="evidence" value="ECO:0007669"/>
    <property type="project" value="UniProtKB-ARBA"/>
</dbReference>
<organism evidence="9 10">
    <name type="scientific">Salvia divinorum</name>
    <name type="common">Maria pastora</name>
    <name type="synonym">Diviner's sage</name>
    <dbReference type="NCBI Taxonomy" id="28513"/>
    <lineage>
        <taxon>Eukaryota</taxon>
        <taxon>Viridiplantae</taxon>
        <taxon>Streptophyta</taxon>
        <taxon>Embryophyta</taxon>
        <taxon>Tracheophyta</taxon>
        <taxon>Spermatophyta</taxon>
        <taxon>Magnoliopsida</taxon>
        <taxon>eudicotyledons</taxon>
        <taxon>Gunneridae</taxon>
        <taxon>Pentapetalae</taxon>
        <taxon>asterids</taxon>
        <taxon>lamiids</taxon>
        <taxon>Lamiales</taxon>
        <taxon>Lamiaceae</taxon>
        <taxon>Nepetoideae</taxon>
        <taxon>Mentheae</taxon>
        <taxon>Salviinae</taxon>
        <taxon>Salvia</taxon>
        <taxon>Salvia subgen. Calosphace</taxon>
    </lineage>
</organism>